<evidence type="ECO:0000313" key="3">
    <source>
        <dbReference type="Proteomes" id="UP000235371"/>
    </source>
</evidence>
<protein>
    <submittedName>
        <fullName evidence="2">Uncharacterized protein</fullName>
    </submittedName>
</protein>
<dbReference type="InParanoid" id="A0A2J6TFI8"/>
<dbReference type="RefSeq" id="XP_024738688.1">
    <property type="nucleotide sequence ID" value="XM_024880055.1"/>
</dbReference>
<evidence type="ECO:0000256" key="1">
    <source>
        <dbReference type="SAM" id="MobiDB-lite"/>
    </source>
</evidence>
<organism evidence="2 3">
    <name type="scientific">Hyaloscypha bicolor E</name>
    <dbReference type="NCBI Taxonomy" id="1095630"/>
    <lineage>
        <taxon>Eukaryota</taxon>
        <taxon>Fungi</taxon>
        <taxon>Dikarya</taxon>
        <taxon>Ascomycota</taxon>
        <taxon>Pezizomycotina</taxon>
        <taxon>Leotiomycetes</taxon>
        <taxon>Helotiales</taxon>
        <taxon>Hyaloscyphaceae</taxon>
        <taxon>Hyaloscypha</taxon>
        <taxon>Hyaloscypha bicolor</taxon>
    </lineage>
</organism>
<feature type="compositionally biased region" description="Polar residues" evidence="1">
    <location>
        <begin position="35"/>
        <end position="62"/>
    </location>
</feature>
<name>A0A2J6TFI8_9HELO</name>
<feature type="compositionally biased region" description="Basic residues" evidence="1">
    <location>
        <begin position="1"/>
        <end position="14"/>
    </location>
</feature>
<dbReference type="AlphaFoldDB" id="A0A2J6TFI8"/>
<gene>
    <name evidence="2" type="ORF">K444DRAFT_612021</name>
</gene>
<feature type="region of interest" description="Disordered" evidence="1">
    <location>
        <begin position="1"/>
        <end position="76"/>
    </location>
</feature>
<dbReference type="Proteomes" id="UP000235371">
    <property type="component" value="Unassembled WGS sequence"/>
</dbReference>
<dbReference type="GeneID" id="36588132"/>
<sequence length="97" mass="11069">MQRLLRQLKHHRQQSPKLLYNSTYNSRPRSRHSVKSPTTTATELSKLNLQPTLQNNDISSDPNAEPKPPPLCAPNPRFRVRKQVSASIPRLPVGQHD</sequence>
<dbReference type="EMBL" id="KZ613786">
    <property type="protein sequence ID" value="PMD61784.1"/>
    <property type="molecule type" value="Genomic_DNA"/>
</dbReference>
<reference evidence="2 3" key="1">
    <citation type="submission" date="2016-04" db="EMBL/GenBank/DDBJ databases">
        <title>A degradative enzymes factory behind the ericoid mycorrhizal symbiosis.</title>
        <authorList>
            <consortium name="DOE Joint Genome Institute"/>
            <person name="Martino E."/>
            <person name="Morin E."/>
            <person name="Grelet G."/>
            <person name="Kuo A."/>
            <person name="Kohler A."/>
            <person name="Daghino S."/>
            <person name="Barry K."/>
            <person name="Choi C."/>
            <person name="Cichocki N."/>
            <person name="Clum A."/>
            <person name="Copeland A."/>
            <person name="Hainaut M."/>
            <person name="Haridas S."/>
            <person name="Labutti K."/>
            <person name="Lindquist E."/>
            <person name="Lipzen A."/>
            <person name="Khouja H.-R."/>
            <person name="Murat C."/>
            <person name="Ohm R."/>
            <person name="Olson A."/>
            <person name="Spatafora J."/>
            <person name="Veneault-Fourrey C."/>
            <person name="Henrissat B."/>
            <person name="Grigoriev I."/>
            <person name="Martin F."/>
            <person name="Perotto S."/>
        </authorList>
    </citation>
    <scope>NUCLEOTIDE SEQUENCE [LARGE SCALE GENOMIC DNA]</scope>
    <source>
        <strain evidence="2 3">E</strain>
    </source>
</reference>
<accession>A0A2J6TFI8</accession>
<proteinExistence type="predicted"/>
<evidence type="ECO:0000313" key="2">
    <source>
        <dbReference type="EMBL" id="PMD61784.1"/>
    </source>
</evidence>
<keyword evidence="3" id="KW-1185">Reference proteome</keyword>